<keyword evidence="2" id="KW-0812">Transmembrane</keyword>
<feature type="transmembrane region" description="Helical" evidence="2">
    <location>
        <begin position="12"/>
        <end position="30"/>
    </location>
</feature>
<evidence type="ECO:0000256" key="1">
    <source>
        <dbReference type="RuleBase" id="RU003682"/>
    </source>
</evidence>
<dbReference type="AlphaFoldDB" id="A0A0A0RW30"/>
<dbReference type="Gene3D" id="2.60.120.330">
    <property type="entry name" value="B-lactam Antibiotic, Isopenicillin N Synthase, Chain"/>
    <property type="match status" value="1"/>
</dbReference>
<dbReference type="EMBL" id="KM233827">
    <property type="protein sequence ID" value="AIW06477.1"/>
    <property type="molecule type" value="mRNA"/>
</dbReference>
<evidence type="ECO:0000313" key="4">
    <source>
        <dbReference type="EMBL" id="AIW06477.1"/>
    </source>
</evidence>
<dbReference type="Pfam" id="PF03171">
    <property type="entry name" value="2OG-FeII_Oxy"/>
    <property type="match status" value="1"/>
</dbReference>
<organism evidence="4">
    <name type="scientific">Charistephane fugiens</name>
    <dbReference type="NCBI Taxonomy" id="140462"/>
    <lineage>
        <taxon>Eukaryota</taxon>
        <taxon>Metazoa</taxon>
        <taxon>Ctenophora</taxon>
        <taxon>Tentaculata</taxon>
        <taxon>Cydippida</taxon>
        <taxon>Mertensiidae</taxon>
        <taxon>Charistephane</taxon>
    </lineage>
</organism>
<dbReference type="GO" id="GO:0046872">
    <property type="term" value="F:metal ion binding"/>
    <property type="evidence" value="ECO:0007669"/>
    <property type="project" value="UniProtKB-KW"/>
</dbReference>
<protein>
    <submittedName>
        <fullName evidence="4">Putative isopenicillin-n-synthase</fullName>
    </submittedName>
</protein>
<feature type="domain" description="Fe2OG dioxygenase" evidence="3">
    <location>
        <begin position="226"/>
        <end position="333"/>
    </location>
</feature>
<name>A0A0A0RW30_9METZ</name>
<proteinExistence type="evidence at transcript level"/>
<dbReference type="InterPro" id="IPR050231">
    <property type="entry name" value="Iron_ascorbate_oxido_reductase"/>
</dbReference>
<dbReference type="InterPro" id="IPR027443">
    <property type="entry name" value="IPNS-like_sf"/>
</dbReference>
<sequence length="380" mass="43231">MAPGPDGNPYFLYTIVLLLVGALAPFFPDLHQYAILQYYRFNTHQTNFSDLNVVSKIRYNDIILPNPAVDSKVLHDMNAFGFFYVIDIPEYDATKELELLKHVFELPSDVKHTFAVRKHNPNNKNVYRGYGPAVDNVGTQYKEVFNIGPHETEPAFDESSDFSHARHISKEKNVWPSTDNKSFDEEFRDTFSKGFRIRVSIAKAVINCIGRLFNSPSLINRFTHHEFSTLGLRKYPKRSRNGTKLTRSELDNEVLTELEHVDSTVTVLSTFFNPGLQALYDGSYRDVPPSGGGFLINIGTLLEDITDNRIISVRHRVKDIQRDRYAIPFFFNPSFDADISTSVNGNPTPAGKETPTFGHWMTKYLPAVEPILLEDDSLGR</sequence>
<dbReference type="InterPro" id="IPR026992">
    <property type="entry name" value="DIOX_N"/>
</dbReference>
<dbReference type="InterPro" id="IPR044861">
    <property type="entry name" value="IPNS-like_FE2OG_OXY"/>
</dbReference>
<dbReference type="PANTHER" id="PTHR47990">
    <property type="entry name" value="2-OXOGLUTARATE (2OG) AND FE(II)-DEPENDENT OXYGENASE SUPERFAMILY PROTEIN-RELATED"/>
    <property type="match status" value="1"/>
</dbReference>
<dbReference type="GO" id="GO:0016491">
    <property type="term" value="F:oxidoreductase activity"/>
    <property type="evidence" value="ECO:0007669"/>
    <property type="project" value="UniProtKB-KW"/>
</dbReference>
<comment type="similarity">
    <text evidence="1">Belongs to the iron/ascorbate-dependent oxidoreductase family.</text>
</comment>
<evidence type="ECO:0000256" key="2">
    <source>
        <dbReference type="SAM" id="Phobius"/>
    </source>
</evidence>
<keyword evidence="1" id="KW-0560">Oxidoreductase</keyword>
<keyword evidence="1" id="KW-0408">Iron</keyword>
<reference evidence="4" key="1">
    <citation type="journal article" date="2015" name="PLoS ONE">
        <title>Occurrence of Isopenicillin-N-Synthase Homologs in Bioluminescent Ctenophores and Implications for Coelenterazine Biosynthesis.</title>
        <authorList>
            <person name="Francis W.R."/>
            <person name="Shaner N.C."/>
            <person name="Christianson L.M."/>
            <person name="Powers M.L."/>
            <person name="Haddock S.H."/>
        </authorList>
    </citation>
    <scope>NUCLEOTIDE SEQUENCE</scope>
</reference>
<dbReference type="PROSITE" id="PS51471">
    <property type="entry name" value="FE2OG_OXY"/>
    <property type="match status" value="1"/>
</dbReference>
<evidence type="ECO:0000259" key="3">
    <source>
        <dbReference type="PROSITE" id="PS51471"/>
    </source>
</evidence>
<keyword evidence="2" id="KW-1133">Transmembrane helix</keyword>
<dbReference type="PRINTS" id="PR00682">
    <property type="entry name" value="IPNSYNTHASE"/>
</dbReference>
<dbReference type="SUPFAM" id="SSF51197">
    <property type="entry name" value="Clavaminate synthase-like"/>
    <property type="match status" value="1"/>
</dbReference>
<dbReference type="InterPro" id="IPR005123">
    <property type="entry name" value="Oxoglu/Fe-dep_dioxygenase_dom"/>
</dbReference>
<keyword evidence="2" id="KW-0472">Membrane</keyword>
<dbReference type="Pfam" id="PF14226">
    <property type="entry name" value="DIOX_N"/>
    <property type="match status" value="1"/>
</dbReference>
<accession>A0A0A0RW30</accession>
<keyword evidence="1" id="KW-0479">Metal-binding</keyword>